<evidence type="ECO:0000256" key="1">
    <source>
        <dbReference type="SAM" id="Phobius"/>
    </source>
</evidence>
<feature type="transmembrane region" description="Helical" evidence="1">
    <location>
        <begin position="12"/>
        <end position="34"/>
    </location>
</feature>
<name>A0A2A2KIK3_9BILA</name>
<feature type="transmembrane region" description="Helical" evidence="1">
    <location>
        <begin position="66"/>
        <end position="90"/>
    </location>
</feature>
<feature type="transmembrane region" description="Helical" evidence="1">
    <location>
        <begin position="140"/>
        <end position="161"/>
    </location>
</feature>
<feature type="transmembrane region" description="Helical" evidence="1">
    <location>
        <begin position="102"/>
        <end position="120"/>
    </location>
</feature>
<evidence type="ECO:0000313" key="3">
    <source>
        <dbReference type="Proteomes" id="UP000218231"/>
    </source>
</evidence>
<dbReference type="Pfam" id="PF06653">
    <property type="entry name" value="Claudin_3"/>
    <property type="match status" value="1"/>
</dbReference>
<evidence type="ECO:0000313" key="2">
    <source>
        <dbReference type="EMBL" id="PAV73693.1"/>
    </source>
</evidence>
<dbReference type="InterPro" id="IPR009545">
    <property type="entry name" value="Claudin-like"/>
</dbReference>
<dbReference type="STRING" id="2018661.A0A2A2KIK3"/>
<keyword evidence="1" id="KW-0472">Membrane</keyword>
<accession>A0A2A2KIK3</accession>
<organism evidence="2 3">
    <name type="scientific">Diploscapter pachys</name>
    <dbReference type="NCBI Taxonomy" id="2018661"/>
    <lineage>
        <taxon>Eukaryota</taxon>
        <taxon>Metazoa</taxon>
        <taxon>Ecdysozoa</taxon>
        <taxon>Nematoda</taxon>
        <taxon>Chromadorea</taxon>
        <taxon>Rhabditida</taxon>
        <taxon>Rhabditina</taxon>
        <taxon>Rhabditomorpha</taxon>
        <taxon>Rhabditoidea</taxon>
        <taxon>Rhabditidae</taxon>
        <taxon>Diploscapter</taxon>
    </lineage>
</organism>
<keyword evidence="1" id="KW-0812">Transmembrane</keyword>
<keyword evidence="3" id="KW-1185">Reference proteome</keyword>
<dbReference type="AlphaFoldDB" id="A0A2A2KIK3"/>
<evidence type="ECO:0008006" key="4">
    <source>
        <dbReference type="Google" id="ProtNLM"/>
    </source>
</evidence>
<reference evidence="2 3" key="1">
    <citation type="journal article" date="2017" name="Curr. Biol.">
        <title>Genome architecture and evolution of a unichromosomal asexual nematode.</title>
        <authorList>
            <person name="Fradin H."/>
            <person name="Zegar C."/>
            <person name="Gutwein M."/>
            <person name="Lucas J."/>
            <person name="Kovtun M."/>
            <person name="Corcoran D."/>
            <person name="Baugh L.R."/>
            <person name="Kiontke K."/>
            <person name="Gunsalus K."/>
            <person name="Fitch D.H."/>
            <person name="Piano F."/>
        </authorList>
    </citation>
    <scope>NUCLEOTIDE SEQUENCE [LARGE SCALE GENOMIC DNA]</scope>
    <source>
        <strain evidence="2">PF1309</strain>
    </source>
</reference>
<dbReference type="EMBL" id="LIAE01008549">
    <property type="protein sequence ID" value="PAV73693.1"/>
    <property type="molecule type" value="Genomic_DNA"/>
</dbReference>
<dbReference type="Proteomes" id="UP000218231">
    <property type="component" value="Unassembled WGS sequence"/>
</dbReference>
<protein>
    <recommendedName>
        <fullName evidence="4">MARVEL domain-containing protein</fullName>
    </recommendedName>
</protein>
<sequence>MHYHHHEHAHFGVLLLLIVVTALTGVGTFTYHWAELKAFGLAVTSFPIYPWNHGDFSDMEPWNKCVVVVMLMAFSAELLMVLWTIAAIVLLRHNPHSHGLHFLISLFISICLWIGVIVWAADYDRMPNTVPASLSLGWSWGLSLTAAILSLLMLVASAFGFHKARHHHHH</sequence>
<keyword evidence="1" id="KW-1133">Transmembrane helix</keyword>
<gene>
    <name evidence="2" type="ORF">WR25_07751</name>
</gene>
<comment type="caution">
    <text evidence="2">The sequence shown here is derived from an EMBL/GenBank/DDBJ whole genome shotgun (WGS) entry which is preliminary data.</text>
</comment>
<proteinExistence type="predicted"/>